<evidence type="ECO:0000313" key="2">
    <source>
        <dbReference type="EMBL" id="TMM43327.1"/>
    </source>
</evidence>
<dbReference type="AlphaFoldDB" id="A0A8H2JLV3"/>
<reference evidence="2 3" key="1">
    <citation type="submission" date="2019-05" db="EMBL/GenBank/DDBJ databases">
        <title>Colwellia ponticola sp. nov., isolated from seawater.</title>
        <authorList>
            <person name="Yoon J.-H."/>
        </authorList>
    </citation>
    <scope>NUCLEOTIDE SEQUENCE [LARGE SCALE GENOMIC DNA]</scope>
    <source>
        <strain evidence="2 3">OISW-25</strain>
    </source>
</reference>
<sequence length="68" mass="6750">MTVGQSGSVAAQSTSTQSSSGAELLTAALSKKQQEAEGQMALQLIQSASAANVPAPSGNSGFQVNIKV</sequence>
<feature type="compositionally biased region" description="Low complexity" evidence="1">
    <location>
        <begin position="1"/>
        <end position="22"/>
    </location>
</feature>
<name>A0A8H2JLV3_9GAMM</name>
<comment type="caution">
    <text evidence="2">The sequence shown here is derived from an EMBL/GenBank/DDBJ whole genome shotgun (WGS) entry which is preliminary data.</text>
</comment>
<dbReference type="OrthoDB" id="6269414at2"/>
<dbReference type="EMBL" id="SZVP01000014">
    <property type="protein sequence ID" value="TMM43327.1"/>
    <property type="molecule type" value="Genomic_DNA"/>
</dbReference>
<evidence type="ECO:0008006" key="4">
    <source>
        <dbReference type="Google" id="ProtNLM"/>
    </source>
</evidence>
<accession>A0A8H2JLV3</accession>
<proteinExistence type="predicted"/>
<keyword evidence="3" id="KW-1185">Reference proteome</keyword>
<feature type="region of interest" description="Disordered" evidence="1">
    <location>
        <begin position="1"/>
        <end position="23"/>
    </location>
</feature>
<organism evidence="2 3">
    <name type="scientific">Colwellia ponticola</name>
    <dbReference type="NCBI Taxonomy" id="2304625"/>
    <lineage>
        <taxon>Bacteria</taxon>
        <taxon>Pseudomonadati</taxon>
        <taxon>Pseudomonadota</taxon>
        <taxon>Gammaproteobacteria</taxon>
        <taxon>Alteromonadales</taxon>
        <taxon>Colwelliaceae</taxon>
        <taxon>Colwellia</taxon>
    </lineage>
</organism>
<gene>
    <name evidence="2" type="ORF">FCS21_12800</name>
</gene>
<evidence type="ECO:0000256" key="1">
    <source>
        <dbReference type="SAM" id="MobiDB-lite"/>
    </source>
</evidence>
<protein>
    <recommendedName>
        <fullName evidence="4">Motility protein</fullName>
    </recommendedName>
</protein>
<evidence type="ECO:0000313" key="3">
    <source>
        <dbReference type="Proteomes" id="UP000307702"/>
    </source>
</evidence>
<dbReference type="Proteomes" id="UP000307702">
    <property type="component" value="Unassembled WGS sequence"/>
</dbReference>